<dbReference type="InterPro" id="IPR006073">
    <property type="entry name" value="GTP-bd"/>
</dbReference>
<dbReference type="Pfam" id="PF17910">
    <property type="entry name" value="FeoB_Cyto"/>
    <property type="match status" value="1"/>
</dbReference>
<dbReference type="Gene3D" id="3.40.50.300">
    <property type="entry name" value="P-loop containing nucleotide triphosphate hydrolases"/>
    <property type="match status" value="1"/>
</dbReference>
<keyword evidence="8" id="KW-0408">Iron</keyword>
<keyword evidence="15" id="KW-0460">Magnesium</keyword>
<evidence type="ECO:0000256" key="11">
    <source>
        <dbReference type="ARBA" id="ARBA00023136"/>
    </source>
</evidence>
<organism evidence="18">
    <name type="scientific">Candidatus Methanomethylicus mesodigestus</name>
    <dbReference type="NCBI Taxonomy" id="1867258"/>
    <lineage>
        <taxon>Archaea</taxon>
        <taxon>Thermoproteota</taxon>
        <taxon>Methanosuratincolia</taxon>
        <taxon>Candidatus Methanomethylicales</taxon>
        <taxon>Candidatus Methanomethylicaceae</taxon>
        <taxon>Candidatus Methanomethylicus</taxon>
    </lineage>
</organism>
<feature type="transmembrane region" description="Helical" evidence="16">
    <location>
        <begin position="346"/>
        <end position="371"/>
    </location>
</feature>
<name>A0A7C3N8T0_9CREN</name>
<dbReference type="InterPro" id="IPR027417">
    <property type="entry name" value="P-loop_NTPase"/>
</dbReference>
<feature type="binding site" evidence="15">
    <location>
        <position position="33"/>
    </location>
    <ligand>
        <name>Mg(2+)</name>
        <dbReference type="ChEBI" id="CHEBI:18420"/>
        <label>2</label>
    </ligand>
</feature>
<evidence type="ECO:0000256" key="8">
    <source>
        <dbReference type="ARBA" id="ARBA00023004"/>
    </source>
</evidence>
<dbReference type="PANTHER" id="PTHR43185:SF1">
    <property type="entry name" value="FE(2+) TRANSPORTER FEOB"/>
    <property type="match status" value="1"/>
</dbReference>
<dbReference type="PANTHER" id="PTHR43185">
    <property type="entry name" value="FERROUS IRON TRANSPORT PROTEIN B"/>
    <property type="match status" value="1"/>
</dbReference>
<dbReference type="PRINTS" id="PR00326">
    <property type="entry name" value="GTP1OBG"/>
</dbReference>
<sequence length="648" mass="70209">MAPAIGESGPQLVLSLVGNPEVGKSTLFNSITGLNYWTGKTFETKEGILSYKGRRFKVIDLPGVYSLSSYSYEELITRNFILSGESDAIINVVDASSLERNLYLTIQLLEMGAPVIVALNFVEVAQRKGIKIDSDELSRSLGVPVVEINAITGRGIDDLIERFASSLPSKSKRIAYGKEVESAICELRDEIIGRRIALPPKYEPEWVAIKLLEGDEEIAKKIDGLPLMEEKVVSLRSEIERIHGESASTVISSERYFASNKSVLRSTSPIKVPVSRAQRLDELLTHRIFGYLFLVLIMGVMFTAIFAFGGYLSALIDGGFEIASQMVAAALEMIDPLLSALIVNGLLFGIGAALSIALPYIATFYMAISILEDSGYLPRAAYLLDSLMHKIGLHGKAFIPMILGYGCSVPACIGCRLMETRKERLILGSLVVLIPCSARTVIILGVAGQYLGILAALAIYALDIVIVLGIGRILFKSIPGESVGLIMEIPKLRRISPKIVLKRTWFNTKDFVSFCLPLIVVGSIIIELARFLGLIEGALYAMSPVTVGILGLPVAAGIAMIFGLLRKELALIMLATYVGTTDFSLIMTPLQMAVFTIVMVLYVPCIATIGVLMREYGNKNAAYIIALDLAIALAVGALARLALIAVGF</sequence>
<dbReference type="GO" id="GO:0046872">
    <property type="term" value="F:metal ion binding"/>
    <property type="evidence" value="ECO:0007669"/>
    <property type="project" value="UniProtKB-KW"/>
</dbReference>
<dbReference type="Gene3D" id="1.10.287.1770">
    <property type="match status" value="1"/>
</dbReference>
<protein>
    <recommendedName>
        <fullName evidence="12 13">Ferrous iron transport protein B</fullName>
    </recommendedName>
</protein>
<keyword evidence="10 14" id="KW-0342">GTP-binding</keyword>
<evidence type="ECO:0000256" key="14">
    <source>
        <dbReference type="PIRSR" id="PIRSR603373-1"/>
    </source>
</evidence>
<evidence type="ECO:0000256" key="10">
    <source>
        <dbReference type="ARBA" id="ARBA00023134"/>
    </source>
</evidence>
<keyword evidence="15" id="KW-0479">Metal-binding</keyword>
<keyword evidence="11 16" id="KW-0472">Membrane</keyword>
<feature type="binding site" evidence="15">
    <location>
        <position position="32"/>
    </location>
    <ligand>
        <name>Mg(2+)</name>
        <dbReference type="ChEBI" id="CHEBI:18420"/>
        <label>2</label>
    </ligand>
</feature>
<dbReference type="GO" id="GO:0005525">
    <property type="term" value="F:GTP binding"/>
    <property type="evidence" value="ECO:0007669"/>
    <property type="project" value="UniProtKB-KW"/>
</dbReference>
<keyword evidence="7 16" id="KW-1133">Transmembrane helix</keyword>
<dbReference type="GO" id="GO:0015093">
    <property type="term" value="F:ferrous iron transmembrane transporter activity"/>
    <property type="evidence" value="ECO:0007669"/>
    <property type="project" value="UniProtKB-UniRule"/>
</dbReference>
<evidence type="ECO:0000256" key="3">
    <source>
        <dbReference type="ARBA" id="ARBA00022475"/>
    </source>
</evidence>
<dbReference type="InterPro" id="IPR041069">
    <property type="entry name" value="FeoB_Cyto"/>
</dbReference>
<dbReference type="InterPro" id="IPR050860">
    <property type="entry name" value="FeoB_GTPase"/>
</dbReference>
<evidence type="ECO:0000256" key="12">
    <source>
        <dbReference type="ARBA" id="ARBA00031200"/>
    </source>
</evidence>
<evidence type="ECO:0000259" key="17">
    <source>
        <dbReference type="PROSITE" id="PS51711"/>
    </source>
</evidence>
<keyword evidence="6 14" id="KW-0547">Nucleotide-binding</keyword>
<dbReference type="NCBIfam" id="TIGR00437">
    <property type="entry name" value="feoB"/>
    <property type="match status" value="1"/>
</dbReference>
<dbReference type="CDD" id="cd01879">
    <property type="entry name" value="FeoB"/>
    <property type="match status" value="1"/>
</dbReference>
<dbReference type="PROSITE" id="PS51711">
    <property type="entry name" value="G_FEOB"/>
    <property type="match status" value="1"/>
</dbReference>
<feature type="binding site" evidence="14">
    <location>
        <begin position="39"/>
        <end position="43"/>
    </location>
    <ligand>
        <name>GTP</name>
        <dbReference type="ChEBI" id="CHEBI:37565"/>
        <label>1</label>
    </ligand>
</feature>
<keyword evidence="4" id="KW-0410">Iron transport</keyword>
<accession>A0A7C3N8T0</accession>
<evidence type="ECO:0000256" key="4">
    <source>
        <dbReference type="ARBA" id="ARBA00022496"/>
    </source>
</evidence>
<feature type="binding site" evidence="15">
    <location>
        <position position="29"/>
    </location>
    <ligand>
        <name>Mg(2+)</name>
        <dbReference type="ChEBI" id="CHEBI:18420"/>
        <label>2</label>
    </ligand>
</feature>
<dbReference type="InterPro" id="IPR011640">
    <property type="entry name" value="Fe2_transport_prot_B_C"/>
</dbReference>
<evidence type="ECO:0000313" key="18">
    <source>
        <dbReference type="EMBL" id="HFK21194.1"/>
    </source>
</evidence>
<evidence type="ECO:0000256" key="15">
    <source>
        <dbReference type="PIRSR" id="PIRSR603373-2"/>
    </source>
</evidence>
<reference evidence="18" key="1">
    <citation type="journal article" date="2020" name="mSystems">
        <title>Genome- and Community-Level Interaction Insights into Carbon Utilization and Element Cycling Functions of Hydrothermarchaeota in Hydrothermal Sediment.</title>
        <authorList>
            <person name="Zhou Z."/>
            <person name="Liu Y."/>
            <person name="Xu W."/>
            <person name="Pan J."/>
            <person name="Luo Z.H."/>
            <person name="Li M."/>
        </authorList>
    </citation>
    <scope>NUCLEOTIDE SEQUENCE [LARGE SCALE GENOMIC DNA]</scope>
    <source>
        <strain evidence="18">SpSt-468</strain>
    </source>
</reference>
<feature type="domain" description="FeoB-type G" evidence="17">
    <location>
        <begin position="11"/>
        <end position="169"/>
    </location>
</feature>
<evidence type="ECO:0000256" key="6">
    <source>
        <dbReference type="ARBA" id="ARBA00022741"/>
    </source>
</evidence>
<keyword evidence="2" id="KW-0813">Transport</keyword>
<evidence type="ECO:0000256" key="7">
    <source>
        <dbReference type="ARBA" id="ARBA00022989"/>
    </source>
</evidence>
<dbReference type="Pfam" id="PF02421">
    <property type="entry name" value="FeoB_N"/>
    <property type="match status" value="1"/>
</dbReference>
<feature type="transmembrane region" description="Helical" evidence="16">
    <location>
        <begin position="391"/>
        <end position="413"/>
    </location>
</feature>
<feature type="transmembrane region" description="Helical" evidence="16">
    <location>
        <begin position="425"/>
        <end position="447"/>
    </location>
</feature>
<feature type="transmembrane region" description="Helical" evidence="16">
    <location>
        <begin position="511"/>
        <end position="532"/>
    </location>
</feature>
<comment type="subcellular location">
    <subcellularLocation>
        <location evidence="1">Cell membrane</location>
        <topology evidence="1">Multi-pass membrane protein</topology>
    </subcellularLocation>
</comment>
<dbReference type="SUPFAM" id="SSF52540">
    <property type="entry name" value="P-loop containing nucleoside triphosphate hydrolases"/>
    <property type="match status" value="1"/>
</dbReference>
<gene>
    <name evidence="18" type="primary">feoB</name>
    <name evidence="18" type="ORF">ENS19_07970</name>
</gene>
<feature type="transmembrane region" description="Helical" evidence="16">
    <location>
        <begin position="538"/>
        <end position="562"/>
    </location>
</feature>
<comment type="caution">
    <text evidence="18">The sequence shown here is derived from an EMBL/GenBank/DDBJ whole genome shotgun (WGS) entry which is preliminary data.</text>
</comment>
<evidence type="ECO:0000256" key="13">
    <source>
        <dbReference type="NCBIfam" id="TIGR00437"/>
    </source>
</evidence>
<dbReference type="GO" id="GO:0005886">
    <property type="term" value="C:plasma membrane"/>
    <property type="evidence" value="ECO:0007669"/>
    <property type="project" value="UniProtKB-SubCell"/>
</dbReference>
<dbReference type="Pfam" id="PF07664">
    <property type="entry name" value="FeoB_C"/>
    <property type="match status" value="1"/>
</dbReference>
<keyword evidence="9" id="KW-0406">Ion transport</keyword>
<evidence type="ECO:0000256" key="5">
    <source>
        <dbReference type="ARBA" id="ARBA00022692"/>
    </source>
</evidence>
<dbReference type="Pfam" id="PF07670">
    <property type="entry name" value="Gate"/>
    <property type="match status" value="2"/>
</dbReference>
<dbReference type="EMBL" id="DSTX01000013">
    <property type="protein sequence ID" value="HFK21194.1"/>
    <property type="molecule type" value="Genomic_DNA"/>
</dbReference>
<dbReference type="AlphaFoldDB" id="A0A7C3N8T0"/>
<feature type="transmembrane region" description="Helical" evidence="16">
    <location>
        <begin position="625"/>
        <end position="646"/>
    </location>
</feature>
<keyword evidence="3" id="KW-1003">Cell membrane</keyword>
<feature type="transmembrane region" description="Helical" evidence="16">
    <location>
        <begin position="288"/>
        <end position="308"/>
    </location>
</feature>
<proteinExistence type="predicted"/>
<keyword evidence="5 16" id="KW-0812">Transmembrane</keyword>
<evidence type="ECO:0000256" key="9">
    <source>
        <dbReference type="ARBA" id="ARBA00023065"/>
    </source>
</evidence>
<dbReference type="InterPro" id="IPR011642">
    <property type="entry name" value="Gate_dom"/>
</dbReference>
<dbReference type="InterPro" id="IPR030389">
    <property type="entry name" value="G_FEOB_dom"/>
</dbReference>
<evidence type="ECO:0000256" key="2">
    <source>
        <dbReference type="ARBA" id="ARBA00022448"/>
    </source>
</evidence>
<dbReference type="InterPro" id="IPR003373">
    <property type="entry name" value="Fe2_transport_prot-B"/>
</dbReference>
<feature type="binding site" evidence="14">
    <location>
        <begin position="18"/>
        <end position="25"/>
    </location>
    <ligand>
        <name>GTP</name>
        <dbReference type="ChEBI" id="CHEBI:37565"/>
        <label>1</label>
    </ligand>
</feature>
<feature type="transmembrane region" description="Helical" evidence="16">
    <location>
        <begin position="593"/>
        <end position="613"/>
    </location>
</feature>
<feature type="binding site" evidence="15">
    <location>
        <position position="30"/>
    </location>
    <ligand>
        <name>Mg(2+)</name>
        <dbReference type="ChEBI" id="CHEBI:18420"/>
        <label>2</label>
    </ligand>
</feature>
<feature type="binding site" evidence="14">
    <location>
        <begin position="60"/>
        <end position="63"/>
    </location>
    <ligand>
        <name>GTP</name>
        <dbReference type="ChEBI" id="CHEBI:37565"/>
        <label>1</label>
    </ligand>
</feature>
<feature type="transmembrane region" description="Helical" evidence="16">
    <location>
        <begin position="453"/>
        <end position="475"/>
    </location>
</feature>
<evidence type="ECO:0000256" key="16">
    <source>
        <dbReference type="SAM" id="Phobius"/>
    </source>
</evidence>
<evidence type="ECO:0000256" key="1">
    <source>
        <dbReference type="ARBA" id="ARBA00004651"/>
    </source>
</evidence>